<evidence type="ECO:0000313" key="2">
    <source>
        <dbReference type="Proteomes" id="UP000649739"/>
    </source>
</evidence>
<gene>
    <name evidence="1" type="ORF">GCM10010123_19680</name>
</gene>
<dbReference type="Proteomes" id="UP000649739">
    <property type="component" value="Unassembled WGS sequence"/>
</dbReference>
<dbReference type="RefSeq" id="WP_229783472.1">
    <property type="nucleotide sequence ID" value="NZ_BMQB01000003.1"/>
</dbReference>
<organism evidence="1 2">
    <name type="scientific">Pilimelia anulata</name>
    <dbReference type="NCBI Taxonomy" id="53371"/>
    <lineage>
        <taxon>Bacteria</taxon>
        <taxon>Bacillati</taxon>
        <taxon>Actinomycetota</taxon>
        <taxon>Actinomycetes</taxon>
        <taxon>Micromonosporales</taxon>
        <taxon>Micromonosporaceae</taxon>
        <taxon>Pilimelia</taxon>
    </lineage>
</organism>
<accession>A0A8J3BA93</accession>
<dbReference type="EMBL" id="BMQB01000003">
    <property type="protein sequence ID" value="GGJ89919.1"/>
    <property type="molecule type" value="Genomic_DNA"/>
</dbReference>
<name>A0A8J3BA93_9ACTN</name>
<reference evidence="1" key="2">
    <citation type="submission" date="2020-09" db="EMBL/GenBank/DDBJ databases">
        <authorList>
            <person name="Sun Q."/>
            <person name="Ohkuma M."/>
        </authorList>
    </citation>
    <scope>NUCLEOTIDE SEQUENCE</scope>
    <source>
        <strain evidence="1">JCM 3090</strain>
    </source>
</reference>
<dbReference type="AlphaFoldDB" id="A0A8J3BA93"/>
<proteinExistence type="predicted"/>
<keyword evidence="2" id="KW-1185">Reference proteome</keyword>
<sequence length="130" mass="13627">MTPAGCALPDRVGEPLLDTIRTVARGDADNTAAWWQQDAIGGRTAGDTSAAARRVLAGIDNGDPAVLDTLPTAADSGPGDAYATSSPAGAAPYRELCRLCRNRIEFAYEQAFTDRLADAIGEHCQQLPNP</sequence>
<protein>
    <submittedName>
        <fullName evidence="1">Uncharacterized protein</fullName>
    </submittedName>
</protein>
<comment type="caution">
    <text evidence="1">The sequence shown here is derived from an EMBL/GenBank/DDBJ whole genome shotgun (WGS) entry which is preliminary data.</text>
</comment>
<reference evidence="1" key="1">
    <citation type="journal article" date="2014" name="Int. J. Syst. Evol. Microbiol.">
        <title>Complete genome sequence of Corynebacterium casei LMG S-19264T (=DSM 44701T), isolated from a smear-ripened cheese.</title>
        <authorList>
            <consortium name="US DOE Joint Genome Institute (JGI-PGF)"/>
            <person name="Walter F."/>
            <person name="Albersmeier A."/>
            <person name="Kalinowski J."/>
            <person name="Ruckert C."/>
        </authorList>
    </citation>
    <scope>NUCLEOTIDE SEQUENCE</scope>
    <source>
        <strain evidence="1">JCM 3090</strain>
    </source>
</reference>
<evidence type="ECO:0000313" key="1">
    <source>
        <dbReference type="EMBL" id="GGJ89919.1"/>
    </source>
</evidence>